<dbReference type="PRINTS" id="PR00037">
    <property type="entry name" value="HTHLACR"/>
</dbReference>
<evidence type="ECO:0000256" key="2">
    <source>
        <dbReference type="ARBA" id="ARBA00023125"/>
    </source>
</evidence>
<evidence type="ECO:0000313" key="6">
    <source>
        <dbReference type="Proteomes" id="UP001239085"/>
    </source>
</evidence>
<evidence type="ECO:0000259" key="4">
    <source>
        <dbReference type="PROSITE" id="PS51000"/>
    </source>
</evidence>
<dbReference type="InterPro" id="IPR037171">
    <property type="entry name" value="NagB/RpiA_transferase-like"/>
</dbReference>
<sequence length="266" mass="28462">MTGTTSLIPEQRRQRILRLLRKEQVLSYRQITEHLGVSQMTARRDVSALAEQGRLLATQGGAAAITKMVSEPRRADKAAVNRLQKSAIAELAASFVTDAMTIYLDAGTTVQAMRPHLESRRDLTIVSNDLGTIQAFLDHPSAELICVGGRVDRDNESMVGRLAALTLAELSLDLAILSTSSWDAHHGATTPMDAKVEAKRAAHASATSSILLADSAKFGTYAKYRVLGLDDFVAVITDDGLSDTDSAELGSIDGANVQIAVVDAMS</sequence>
<dbReference type="RefSeq" id="WP_307360855.1">
    <property type="nucleotide sequence ID" value="NZ_JAUSXK010000001.1"/>
</dbReference>
<dbReference type="PANTHER" id="PTHR30363">
    <property type="entry name" value="HTH-TYPE TRANSCRIPTIONAL REGULATOR SRLR-RELATED"/>
    <property type="match status" value="1"/>
</dbReference>
<dbReference type="InterPro" id="IPR001034">
    <property type="entry name" value="DeoR_HTH"/>
</dbReference>
<dbReference type="Pfam" id="PF00455">
    <property type="entry name" value="DeoRC"/>
    <property type="match status" value="1"/>
</dbReference>
<protein>
    <submittedName>
        <fullName evidence="5">DeoR/GlpR family transcriptional regulator of sugar metabolism</fullName>
    </submittedName>
</protein>
<dbReference type="InterPro" id="IPR036388">
    <property type="entry name" value="WH-like_DNA-bd_sf"/>
</dbReference>
<dbReference type="Gene3D" id="3.40.50.1360">
    <property type="match status" value="1"/>
</dbReference>
<gene>
    <name evidence="5" type="ORF">QFZ46_001940</name>
</gene>
<comment type="caution">
    <text evidence="5">The sequence shown here is derived from an EMBL/GenBank/DDBJ whole genome shotgun (WGS) entry which is preliminary data.</text>
</comment>
<keyword evidence="3" id="KW-0804">Transcription</keyword>
<dbReference type="Gene3D" id="1.10.10.10">
    <property type="entry name" value="Winged helix-like DNA-binding domain superfamily/Winged helix DNA-binding domain"/>
    <property type="match status" value="1"/>
</dbReference>
<keyword evidence="6" id="KW-1185">Reference proteome</keyword>
<keyword evidence="1" id="KW-0805">Transcription regulation</keyword>
<dbReference type="InterPro" id="IPR014036">
    <property type="entry name" value="DeoR-like_C"/>
</dbReference>
<dbReference type="PROSITE" id="PS51000">
    <property type="entry name" value="HTH_DEOR_2"/>
    <property type="match status" value="1"/>
</dbReference>
<dbReference type="Proteomes" id="UP001239085">
    <property type="component" value="Unassembled WGS sequence"/>
</dbReference>
<dbReference type="EMBL" id="JAUSXK010000001">
    <property type="protein sequence ID" value="MDQ0643780.1"/>
    <property type="molecule type" value="Genomic_DNA"/>
</dbReference>
<dbReference type="SUPFAM" id="SSF100950">
    <property type="entry name" value="NagB/RpiA/CoA transferase-like"/>
    <property type="match status" value="1"/>
</dbReference>
<keyword evidence="2" id="KW-0238">DNA-binding</keyword>
<dbReference type="InterPro" id="IPR036390">
    <property type="entry name" value="WH_DNA-bd_sf"/>
</dbReference>
<dbReference type="PROSITE" id="PS00894">
    <property type="entry name" value="HTH_DEOR_1"/>
    <property type="match status" value="1"/>
</dbReference>
<dbReference type="PANTHER" id="PTHR30363:SF58">
    <property type="entry name" value="REGULATORY PROTEIN, DEOR FAMILY"/>
    <property type="match status" value="1"/>
</dbReference>
<feature type="domain" description="HTH deoR-type" evidence="4">
    <location>
        <begin position="9"/>
        <end position="64"/>
    </location>
</feature>
<name>A0ABU0P8X2_9MICO</name>
<organism evidence="5 6">
    <name type="scientific">Microbacterium murale</name>
    <dbReference type="NCBI Taxonomy" id="1081040"/>
    <lineage>
        <taxon>Bacteria</taxon>
        <taxon>Bacillati</taxon>
        <taxon>Actinomycetota</taxon>
        <taxon>Actinomycetes</taxon>
        <taxon>Micrococcales</taxon>
        <taxon>Microbacteriaceae</taxon>
        <taxon>Microbacterium</taxon>
    </lineage>
</organism>
<evidence type="ECO:0000256" key="1">
    <source>
        <dbReference type="ARBA" id="ARBA00023015"/>
    </source>
</evidence>
<dbReference type="Pfam" id="PF08220">
    <property type="entry name" value="HTH_DeoR"/>
    <property type="match status" value="1"/>
</dbReference>
<evidence type="ECO:0000256" key="3">
    <source>
        <dbReference type="ARBA" id="ARBA00023163"/>
    </source>
</evidence>
<dbReference type="InterPro" id="IPR050313">
    <property type="entry name" value="Carb_Metab_HTH_regulators"/>
</dbReference>
<accession>A0ABU0P8X2</accession>
<dbReference type="InterPro" id="IPR018356">
    <property type="entry name" value="Tscrpt_reg_HTH_DeoR_CS"/>
</dbReference>
<dbReference type="SMART" id="SM01134">
    <property type="entry name" value="DeoRC"/>
    <property type="match status" value="1"/>
</dbReference>
<dbReference type="SUPFAM" id="SSF46785">
    <property type="entry name" value="Winged helix' DNA-binding domain"/>
    <property type="match status" value="1"/>
</dbReference>
<proteinExistence type="predicted"/>
<reference evidence="5 6" key="1">
    <citation type="submission" date="2023-07" db="EMBL/GenBank/DDBJ databases">
        <title>Comparative genomics of wheat-associated soil bacteria to identify genetic determinants of phenazine resistance.</title>
        <authorList>
            <person name="Mouncey N."/>
        </authorList>
    </citation>
    <scope>NUCLEOTIDE SEQUENCE [LARGE SCALE GENOMIC DNA]</scope>
    <source>
        <strain evidence="5 6">W2I7</strain>
    </source>
</reference>
<evidence type="ECO:0000313" key="5">
    <source>
        <dbReference type="EMBL" id="MDQ0643780.1"/>
    </source>
</evidence>
<dbReference type="SMART" id="SM00420">
    <property type="entry name" value="HTH_DEOR"/>
    <property type="match status" value="1"/>
</dbReference>